<dbReference type="Proteomes" id="UP000410492">
    <property type="component" value="Unassembled WGS sequence"/>
</dbReference>
<dbReference type="Pfam" id="PF08395">
    <property type="entry name" value="7tm_7"/>
    <property type="match status" value="1"/>
</dbReference>
<evidence type="ECO:0000256" key="6">
    <source>
        <dbReference type="ARBA" id="ARBA00023170"/>
    </source>
</evidence>
<dbReference type="GO" id="GO:0050909">
    <property type="term" value="P:sensory perception of taste"/>
    <property type="evidence" value="ECO:0007669"/>
    <property type="project" value="InterPro"/>
</dbReference>
<keyword evidence="3 8" id="KW-0812">Transmembrane</keyword>
<evidence type="ECO:0000256" key="5">
    <source>
        <dbReference type="ARBA" id="ARBA00023136"/>
    </source>
</evidence>
<keyword evidence="4 8" id="KW-1133">Transmembrane helix</keyword>
<feature type="transmembrane region" description="Helical" evidence="8">
    <location>
        <begin position="172"/>
        <end position="190"/>
    </location>
</feature>
<gene>
    <name evidence="9" type="ORF">CALMAC_LOCUS18731</name>
</gene>
<evidence type="ECO:0000256" key="8">
    <source>
        <dbReference type="SAM" id="Phobius"/>
    </source>
</evidence>
<dbReference type="PANTHER" id="PTHR21143">
    <property type="entry name" value="INVERTEBRATE GUSTATORY RECEPTOR"/>
    <property type="match status" value="1"/>
</dbReference>
<protein>
    <recommendedName>
        <fullName evidence="11">Gustatory receptor</fullName>
    </recommendedName>
</protein>
<dbReference type="GO" id="GO:0008049">
    <property type="term" value="P:male courtship behavior"/>
    <property type="evidence" value="ECO:0007669"/>
    <property type="project" value="TreeGrafter"/>
</dbReference>
<dbReference type="GO" id="GO:0007635">
    <property type="term" value="P:chemosensory behavior"/>
    <property type="evidence" value="ECO:0007669"/>
    <property type="project" value="TreeGrafter"/>
</dbReference>
<dbReference type="GO" id="GO:0030425">
    <property type="term" value="C:dendrite"/>
    <property type="evidence" value="ECO:0007669"/>
    <property type="project" value="TreeGrafter"/>
</dbReference>
<keyword evidence="7" id="KW-0807">Transducer</keyword>
<feature type="non-terminal residue" evidence="9">
    <location>
        <position position="1"/>
    </location>
</feature>
<evidence type="ECO:0000256" key="4">
    <source>
        <dbReference type="ARBA" id="ARBA00022989"/>
    </source>
</evidence>
<dbReference type="GO" id="GO:0030424">
    <property type="term" value="C:axon"/>
    <property type="evidence" value="ECO:0007669"/>
    <property type="project" value="TreeGrafter"/>
</dbReference>
<evidence type="ECO:0000256" key="2">
    <source>
        <dbReference type="ARBA" id="ARBA00022475"/>
    </source>
</evidence>
<dbReference type="OrthoDB" id="6774919at2759"/>
<dbReference type="GO" id="GO:0007165">
    <property type="term" value="P:signal transduction"/>
    <property type="evidence" value="ECO:0007669"/>
    <property type="project" value="UniProtKB-KW"/>
</dbReference>
<evidence type="ECO:0000256" key="7">
    <source>
        <dbReference type="ARBA" id="ARBA00023224"/>
    </source>
</evidence>
<sequence>FLHPFQQLNKSIWTIWTSNRLYSKVICYNELKIVQKSHEKICTALKLMSDCFSVQTLFYVVTVQVVLIRVAYVPLKLYLQGKRGYVLVMITWTSVGYAICFLIFTWLLARYCTATTLEARKLYQISQKISMSFSQGRASFENKALKEYVTLFAEQTNKPNIRFSTVLFPIDYSMLLMIFNSVTTYLIILLQF</sequence>
<keyword evidence="6" id="KW-0675">Receptor</keyword>
<proteinExistence type="predicted"/>
<accession>A0A653DM51</accession>
<dbReference type="EMBL" id="CAACVG010013110">
    <property type="protein sequence ID" value="VEN61275.1"/>
    <property type="molecule type" value="Genomic_DNA"/>
</dbReference>
<evidence type="ECO:0000256" key="1">
    <source>
        <dbReference type="ARBA" id="ARBA00004651"/>
    </source>
</evidence>
<comment type="subcellular location">
    <subcellularLocation>
        <location evidence="1">Cell membrane</location>
        <topology evidence="1">Multi-pass membrane protein</topology>
    </subcellularLocation>
</comment>
<name>A0A653DM51_CALMS</name>
<organism evidence="9 10">
    <name type="scientific">Callosobruchus maculatus</name>
    <name type="common">Southern cowpea weevil</name>
    <name type="synonym">Pulse bruchid</name>
    <dbReference type="NCBI Taxonomy" id="64391"/>
    <lineage>
        <taxon>Eukaryota</taxon>
        <taxon>Metazoa</taxon>
        <taxon>Ecdysozoa</taxon>
        <taxon>Arthropoda</taxon>
        <taxon>Hexapoda</taxon>
        <taxon>Insecta</taxon>
        <taxon>Pterygota</taxon>
        <taxon>Neoptera</taxon>
        <taxon>Endopterygota</taxon>
        <taxon>Coleoptera</taxon>
        <taxon>Polyphaga</taxon>
        <taxon>Cucujiformia</taxon>
        <taxon>Chrysomeloidea</taxon>
        <taxon>Chrysomelidae</taxon>
        <taxon>Bruchinae</taxon>
        <taxon>Bruchini</taxon>
        <taxon>Callosobruchus</taxon>
    </lineage>
</organism>
<dbReference type="InterPro" id="IPR013604">
    <property type="entry name" value="7TM_chemorcpt"/>
</dbReference>
<keyword evidence="2" id="KW-1003">Cell membrane</keyword>
<dbReference type="PANTHER" id="PTHR21143:SF133">
    <property type="entry name" value="GUSTATORY AND PHEROMONE RECEPTOR 32A-RELATED"/>
    <property type="match status" value="1"/>
</dbReference>
<evidence type="ECO:0000313" key="9">
    <source>
        <dbReference type="EMBL" id="VEN61275.1"/>
    </source>
</evidence>
<reference evidence="9 10" key="1">
    <citation type="submission" date="2019-01" db="EMBL/GenBank/DDBJ databases">
        <authorList>
            <person name="Sayadi A."/>
        </authorList>
    </citation>
    <scope>NUCLEOTIDE SEQUENCE [LARGE SCALE GENOMIC DNA]</scope>
</reference>
<evidence type="ECO:0000256" key="3">
    <source>
        <dbReference type="ARBA" id="ARBA00022692"/>
    </source>
</evidence>
<evidence type="ECO:0000313" key="10">
    <source>
        <dbReference type="Proteomes" id="UP000410492"/>
    </source>
</evidence>
<keyword evidence="5 8" id="KW-0472">Membrane</keyword>
<feature type="transmembrane region" description="Helical" evidence="8">
    <location>
        <begin position="85"/>
        <end position="109"/>
    </location>
</feature>
<dbReference type="GO" id="GO:0005886">
    <property type="term" value="C:plasma membrane"/>
    <property type="evidence" value="ECO:0007669"/>
    <property type="project" value="UniProtKB-SubCell"/>
</dbReference>
<dbReference type="AlphaFoldDB" id="A0A653DM51"/>
<evidence type="ECO:0008006" key="11">
    <source>
        <dbReference type="Google" id="ProtNLM"/>
    </source>
</evidence>
<feature type="transmembrane region" description="Helical" evidence="8">
    <location>
        <begin position="56"/>
        <end position="73"/>
    </location>
</feature>
<keyword evidence="10" id="KW-1185">Reference proteome</keyword>
<dbReference type="GO" id="GO:0043025">
    <property type="term" value="C:neuronal cell body"/>
    <property type="evidence" value="ECO:0007669"/>
    <property type="project" value="TreeGrafter"/>
</dbReference>